<sequence>MLTSSRAGLPVEPTGAYIWETFLTAEVSACAASLSVCYGPGGGTGLDEGPGPNPARSTGSLEIWPYRAAQMRAREPDLIATIDG</sequence>
<keyword evidence="2" id="KW-1185">Reference proteome</keyword>
<proteinExistence type="predicted"/>
<dbReference type="KEGG" id="malv:MALV_38630"/>
<dbReference type="EMBL" id="AP022565">
    <property type="protein sequence ID" value="BBX28738.1"/>
    <property type="molecule type" value="Genomic_DNA"/>
</dbReference>
<organism evidence="1 2">
    <name type="scientific">Mycolicibacterium alvei</name>
    <dbReference type="NCBI Taxonomy" id="67081"/>
    <lineage>
        <taxon>Bacteria</taxon>
        <taxon>Bacillati</taxon>
        <taxon>Actinomycetota</taxon>
        <taxon>Actinomycetes</taxon>
        <taxon>Mycobacteriales</taxon>
        <taxon>Mycobacteriaceae</taxon>
        <taxon>Mycolicibacterium</taxon>
    </lineage>
</organism>
<dbReference type="Proteomes" id="UP000466906">
    <property type="component" value="Chromosome"/>
</dbReference>
<reference evidence="1 2" key="1">
    <citation type="journal article" date="2019" name="Emerg. Microbes Infect.">
        <title>Comprehensive subspecies identification of 175 nontuberculous mycobacteria species based on 7547 genomic profiles.</title>
        <authorList>
            <person name="Matsumoto Y."/>
            <person name="Kinjo T."/>
            <person name="Motooka D."/>
            <person name="Nabeya D."/>
            <person name="Jung N."/>
            <person name="Uechi K."/>
            <person name="Horii T."/>
            <person name="Iida T."/>
            <person name="Fujita J."/>
            <person name="Nakamura S."/>
        </authorList>
    </citation>
    <scope>NUCLEOTIDE SEQUENCE [LARGE SCALE GENOMIC DNA]</scope>
    <source>
        <strain evidence="1 2">JCM 12272</strain>
    </source>
</reference>
<evidence type="ECO:0000313" key="1">
    <source>
        <dbReference type="EMBL" id="BBX28738.1"/>
    </source>
</evidence>
<name>A0A6N4UWE9_9MYCO</name>
<accession>A0A6N4UWE9</accession>
<evidence type="ECO:0000313" key="2">
    <source>
        <dbReference type="Proteomes" id="UP000466906"/>
    </source>
</evidence>
<dbReference type="AlphaFoldDB" id="A0A6N4UWE9"/>
<protein>
    <submittedName>
        <fullName evidence="1">Uncharacterized protein</fullName>
    </submittedName>
</protein>
<gene>
    <name evidence="1" type="ORF">MALV_38630</name>
</gene>